<proteinExistence type="predicted"/>
<sequence length="87" mass="10068">MPPSIEGDDYESEGDIHFLEELLRNNSISLPENESSRFNHHDDTSFPRLPPEPPDDKTTSDFFENPMMMYGGNIPLLDIPYLHFYPP</sequence>
<reference evidence="2" key="1">
    <citation type="journal article" date="2019" name="Sci. Rep.">
        <title>Draft genome of Tanacetum cinerariifolium, the natural source of mosquito coil.</title>
        <authorList>
            <person name="Yamashiro T."/>
            <person name="Shiraishi A."/>
            <person name="Satake H."/>
            <person name="Nakayama K."/>
        </authorList>
    </citation>
    <scope>NUCLEOTIDE SEQUENCE</scope>
</reference>
<protein>
    <submittedName>
        <fullName evidence="2">Uncharacterized protein</fullName>
    </submittedName>
</protein>
<evidence type="ECO:0000313" key="2">
    <source>
        <dbReference type="EMBL" id="GFD34016.1"/>
    </source>
</evidence>
<evidence type="ECO:0000256" key="1">
    <source>
        <dbReference type="SAM" id="MobiDB-lite"/>
    </source>
</evidence>
<gene>
    <name evidence="2" type="ORF">Tci_905985</name>
</gene>
<name>A0A699VKW6_TANCI</name>
<feature type="region of interest" description="Disordered" evidence="1">
    <location>
        <begin position="30"/>
        <end position="61"/>
    </location>
</feature>
<comment type="caution">
    <text evidence="2">The sequence shown here is derived from an EMBL/GenBank/DDBJ whole genome shotgun (WGS) entry which is preliminary data.</text>
</comment>
<dbReference type="AlphaFoldDB" id="A0A699VKW6"/>
<dbReference type="EMBL" id="BKCJ011441768">
    <property type="protein sequence ID" value="GFD34016.1"/>
    <property type="molecule type" value="Genomic_DNA"/>
</dbReference>
<organism evidence="2">
    <name type="scientific">Tanacetum cinerariifolium</name>
    <name type="common">Dalmatian daisy</name>
    <name type="synonym">Chrysanthemum cinerariifolium</name>
    <dbReference type="NCBI Taxonomy" id="118510"/>
    <lineage>
        <taxon>Eukaryota</taxon>
        <taxon>Viridiplantae</taxon>
        <taxon>Streptophyta</taxon>
        <taxon>Embryophyta</taxon>
        <taxon>Tracheophyta</taxon>
        <taxon>Spermatophyta</taxon>
        <taxon>Magnoliopsida</taxon>
        <taxon>eudicotyledons</taxon>
        <taxon>Gunneridae</taxon>
        <taxon>Pentapetalae</taxon>
        <taxon>asterids</taxon>
        <taxon>campanulids</taxon>
        <taxon>Asterales</taxon>
        <taxon>Asteraceae</taxon>
        <taxon>Asteroideae</taxon>
        <taxon>Anthemideae</taxon>
        <taxon>Anthemidinae</taxon>
        <taxon>Tanacetum</taxon>
    </lineage>
</organism>
<feature type="compositionally biased region" description="Basic and acidic residues" evidence="1">
    <location>
        <begin position="34"/>
        <end position="45"/>
    </location>
</feature>
<accession>A0A699VKW6</accession>